<gene>
    <name evidence="3" type="ORF">MSYG_0012</name>
</gene>
<feature type="signal peptide" evidence="2">
    <location>
        <begin position="1"/>
        <end position="24"/>
    </location>
</feature>
<feature type="compositionally biased region" description="Low complexity" evidence="1">
    <location>
        <begin position="355"/>
        <end position="368"/>
    </location>
</feature>
<dbReference type="Proteomes" id="UP000186303">
    <property type="component" value="Chromosome 1"/>
</dbReference>
<evidence type="ECO:0000256" key="1">
    <source>
        <dbReference type="SAM" id="MobiDB-lite"/>
    </source>
</evidence>
<sequence length="368" mass="40600">MLHVVLELINTVVILLHVHRAMVALPTPRGASPAVWGQSHAAGPKGRVRRVGSQRRRTAVADALRLVAIWSTYLALRPLIDRVLVWIVPFCRTFQLVWLVWLLLNPAMASRATFSLVRPWVRRNEPWIDEACLWAQGIYLVTLHMARQVTQRWPGTWSRRPSHTLADELEVETSLPVDRDRPTVPGAMVTPHATPLRPPRESAAIVSSEHTPAPAAMPPARPATCEASAPVVPQPETLKASPPGTHAHTRPRRDTGRKALPHQQDTQNSPPIPASIASGSPSAKRKRASQDESIALAHIEARIQAQGEPAAKVRRRTPTSAARASNRRVPSQTSLLPRPRRETPRASQSSRSTIQTRAQRARTAARSS</sequence>
<dbReference type="AlphaFoldDB" id="A0A1M7ZZS0"/>
<name>A0A1M7ZZS0_MALS4</name>
<keyword evidence="2" id="KW-0732">Signal</keyword>
<feature type="chain" id="PRO_5013156161" evidence="2">
    <location>
        <begin position="25"/>
        <end position="368"/>
    </location>
</feature>
<protein>
    <submittedName>
        <fullName evidence="3">Uncharacterized protein</fullName>
    </submittedName>
</protein>
<reference evidence="4" key="1">
    <citation type="journal article" date="2017" name="Nucleic Acids Res.">
        <title>Proteogenomics produces comprehensive and highly accurate protein-coding gene annotation in a complete genome assembly of Malassezia sympodialis.</title>
        <authorList>
            <person name="Zhu Y."/>
            <person name="Engstroem P.G."/>
            <person name="Tellgren-Roth C."/>
            <person name="Baudo C.D."/>
            <person name="Kennell J.C."/>
            <person name="Sun S."/>
            <person name="Billmyre R.B."/>
            <person name="Schroeder M.S."/>
            <person name="Andersson A."/>
            <person name="Holm T."/>
            <person name="Sigurgeirsson B."/>
            <person name="Wu G."/>
            <person name="Sankaranarayanan S.R."/>
            <person name="Siddharthan R."/>
            <person name="Sanyal K."/>
            <person name="Lundeberg J."/>
            <person name="Nystedt B."/>
            <person name="Boekhout T."/>
            <person name="Dawson T.L. Jr."/>
            <person name="Heitman J."/>
            <person name="Scheynius A."/>
            <person name="Lehtioe J."/>
        </authorList>
    </citation>
    <scope>NUCLEOTIDE SEQUENCE [LARGE SCALE GENOMIC DNA]</scope>
    <source>
        <strain evidence="4">ATCC 42132</strain>
    </source>
</reference>
<evidence type="ECO:0000313" key="3">
    <source>
        <dbReference type="EMBL" id="SHO75680.1"/>
    </source>
</evidence>
<proteinExistence type="predicted"/>
<feature type="region of interest" description="Disordered" evidence="1">
    <location>
        <begin position="172"/>
        <end position="291"/>
    </location>
</feature>
<organism evidence="3 4">
    <name type="scientific">Malassezia sympodialis (strain ATCC 42132)</name>
    <name type="common">Atopic eczema-associated yeast</name>
    <dbReference type="NCBI Taxonomy" id="1230383"/>
    <lineage>
        <taxon>Eukaryota</taxon>
        <taxon>Fungi</taxon>
        <taxon>Dikarya</taxon>
        <taxon>Basidiomycota</taxon>
        <taxon>Ustilaginomycotina</taxon>
        <taxon>Malasseziomycetes</taxon>
        <taxon>Malasseziales</taxon>
        <taxon>Malasseziaceae</taxon>
        <taxon>Malassezia</taxon>
    </lineage>
</organism>
<accession>A0A1M7ZZS0</accession>
<dbReference type="OrthoDB" id="3363043at2759"/>
<dbReference type="VEuPathDB" id="FungiDB:MSYG_0012"/>
<feature type="region of interest" description="Disordered" evidence="1">
    <location>
        <begin position="303"/>
        <end position="368"/>
    </location>
</feature>
<evidence type="ECO:0000313" key="4">
    <source>
        <dbReference type="Proteomes" id="UP000186303"/>
    </source>
</evidence>
<dbReference type="EMBL" id="LT671821">
    <property type="protein sequence ID" value="SHO75680.1"/>
    <property type="molecule type" value="Genomic_DNA"/>
</dbReference>
<feature type="compositionally biased region" description="Low complexity" evidence="1">
    <location>
        <begin position="318"/>
        <end position="328"/>
    </location>
</feature>
<evidence type="ECO:0000256" key="2">
    <source>
        <dbReference type="SAM" id="SignalP"/>
    </source>
</evidence>
<keyword evidence="4" id="KW-1185">Reference proteome</keyword>
<feature type="compositionally biased region" description="Polar residues" evidence="1">
    <location>
        <begin position="345"/>
        <end position="354"/>
    </location>
</feature>